<keyword evidence="2" id="KW-1185">Reference proteome</keyword>
<gene>
    <name evidence="1" type="ORF">B0H15DRAFT_950353</name>
</gene>
<accession>A0AAD6XTS8</accession>
<dbReference type="Proteomes" id="UP001222325">
    <property type="component" value="Unassembled WGS sequence"/>
</dbReference>
<reference evidence="1" key="1">
    <citation type="submission" date="2023-03" db="EMBL/GenBank/DDBJ databases">
        <title>Massive genome expansion in bonnet fungi (Mycena s.s.) driven by repeated elements and novel gene families across ecological guilds.</title>
        <authorList>
            <consortium name="Lawrence Berkeley National Laboratory"/>
            <person name="Harder C.B."/>
            <person name="Miyauchi S."/>
            <person name="Viragh M."/>
            <person name="Kuo A."/>
            <person name="Thoen E."/>
            <person name="Andreopoulos B."/>
            <person name="Lu D."/>
            <person name="Skrede I."/>
            <person name="Drula E."/>
            <person name="Henrissat B."/>
            <person name="Morin E."/>
            <person name="Kohler A."/>
            <person name="Barry K."/>
            <person name="LaButti K."/>
            <person name="Morin E."/>
            <person name="Salamov A."/>
            <person name="Lipzen A."/>
            <person name="Mereny Z."/>
            <person name="Hegedus B."/>
            <person name="Baldrian P."/>
            <person name="Stursova M."/>
            <person name="Weitz H."/>
            <person name="Taylor A."/>
            <person name="Grigoriev I.V."/>
            <person name="Nagy L.G."/>
            <person name="Martin F."/>
            <person name="Kauserud H."/>
        </authorList>
    </citation>
    <scope>NUCLEOTIDE SEQUENCE</scope>
    <source>
        <strain evidence="1">CBHHK173m</strain>
    </source>
</reference>
<proteinExistence type="predicted"/>
<dbReference type="EMBL" id="JARJCN010000030">
    <property type="protein sequence ID" value="KAJ7086841.1"/>
    <property type="molecule type" value="Genomic_DNA"/>
</dbReference>
<name>A0AAD6XTS8_9AGAR</name>
<dbReference type="AlphaFoldDB" id="A0AAD6XTS8"/>
<evidence type="ECO:0000313" key="1">
    <source>
        <dbReference type="EMBL" id="KAJ7086841.1"/>
    </source>
</evidence>
<sequence>MDISYIDTTITRSSVLPGICGTDRSLAAILLRHTPAPCGPRPPSPSTSTPRCCIGILGAISKPDSASAGTRSGLHHFAIDGHDDFAQRVFKIL</sequence>
<comment type="caution">
    <text evidence="1">The sequence shown here is derived from an EMBL/GenBank/DDBJ whole genome shotgun (WGS) entry which is preliminary data.</text>
</comment>
<protein>
    <submittedName>
        <fullName evidence="1">Uncharacterized protein</fullName>
    </submittedName>
</protein>
<organism evidence="1 2">
    <name type="scientific">Mycena belliarum</name>
    <dbReference type="NCBI Taxonomy" id="1033014"/>
    <lineage>
        <taxon>Eukaryota</taxon>
        <taxon>Fungi</taxon>
        <taxon>Dikarya</taxon>
        <taxon>Basidiomycota</taxon>
        <taxon>Agaricomycotina</taxon>
        <taxon>Agaricomycetes</taxon>
        <taxon>Agaricomycetidae</taxon>
        <taxon>Agaricales</taxon>
        <taxon>Marasmiineae</taxon>
        <taxon>Mycenaceae</taxon>
        <taxon>Mycena</taxon>
    </lineage>
</organism>
<evidence type="ECO:0000313" key="2">
    <source>
        <dbReference type="Proteomes" id="UP001222325"/>
    </source>
</evidence>